<protein>
    <submittedName>
        <fullName evidence="2">Uncharacterized protein</fullName>
    </submittedName>
</protein>
<reference evidence="2 3" key="1">
    <citation type="submission" date="2024-09" db="EMBL/GenBank/DDBJ databases">
        <authorList>
            <person name="Sun Q."/>
            <person name="Mori K."/>
        </authorList>
    </citation>
    <scope>NUCLEOTIDE SEQUENCE [LARGE SCALE GENOMIC DNA]</scope>
    <source>
        <strain evidence="2 3">ATCC 51285</strain>
    </source>
</reference>
<sequence>MLEEDKVQHFMYSFFLVVIISYFSSLLLGVLFSMLVGLAKEIYDHYFGSGFCYKDMWANVCGICLAMVVLV</sequence>
<keyword evidence="3" id="KW-1185">Reference proteome</keyword>
<keyword evidence="1" id="KW-0472">Membrane</keyword>
<evidence type="ECO:0000313" key="2">
    <source>
        <dbReference type="EMBL" id="MFB9886421.1"/>
    </source>
</evidence>
<proteinExistence type="predicted"/>
<dbReference type="EMBL" id="JBHLZN010000002">
    <property type="protein sequence ID" value="MFB9886421.1"/>
    <property type="molecule type" value="Genomic_DNA"/>
</dbReference>
<organism evidence="2 3">
    <name type="scientific">Balneatrix alpica</name>
    <dbReference type="NCBI Taxonomy" id="75684"/>
    <lineage>
        <taxon>Bacteria</taxon>
        <taxon>Pseudomonadati</taxon>
        <taxon>Pseudomonadota</taxon>
        <taxon>Gammaproteobacteria</taxon>
        <taxon>Oceanospirillales</taxon>
        <taxon>Balneatrichaceae</taxon>
        <taxon>Balneatrix</taxon>
    </lineage>
</organism>
<evidence type="ECO:0000313" key="3">
    <source>
        <dbReference type="Proteomes" id="UP001589628"/>
    </source>
</evidence>
<accession>A0ABV5ZAW6</accession>
<keyword evidence="1" id="KW-1133">Transmembrane helix</keyword>
<evidence type="ECO:0000256" key="1">
    <source>
        <dbReference type="SAM" id="Phobius"/>
    </source>
</evidence>
<gene>
    <name evidence="2" type="ORF">ACFFLH_08370</name>
</gene>
<name>A0ABV5ZAW6_9GAMM</name>
<dbReference type="RefSeq" id="WP_027311870.1">
    <property type="nucleotide sequence ID" value="NZ_JAUESS010000003.1"/>
</dbReference>
<keyword evidence="1" id="KW-0812">Transmembrane</keyword>
<feature type="transmembrane region" description="Helical" evidence="1">
    <location>
        <begin position="12"/>
        <end position="39"/>
    </location>
</feature>
<comment type="caution">
    <text evidence="2">The sequence shown here is derived from an EMBL/GenBank/DDBJ whole genome shotgun (WGS) entry which is preliminary data.</text>
</comment>
<dbReference type="Proteomes" id="UP001589628">
    <property type="component" value="Unassembled WGS sequence"/>
</dbReference>